<keyword evidence="2" id="KW-0964">Secreted</keyword>
<evidence type="ECO:0000256" key="4">
    <source>
        <dbReference type="ARBA" id="ARBA00023157"/>
    </source>
</evidence>
<organism evidence="5 6">
    <name type="scientific">Heterotrigona itama</name>
    <dbReference type="NCBI Taxonomy" id="395501"/>
    <lineage>
        <taxon>Eukaryota</taxon>
        <taxon>Metazoa</taxon>
        <taxon>Ecdysozoa</taxon>
        <taxon>Arthropoda</taxon>
        <taxon>Hexapoda</taxon>
        <taxon>Insecta</taxon>
        <taxon>Pterygota</taxon>
        <taxon>Neoptera</taxon>
        <taxon>Endopterygota</taxon>
        <taxon>Hymenoptera</taxon>
        <taxon>Apocrita</taxon>
        <taxon>Aculeata</taxon>
        <taxon>Apoidea</taxon>
        <taxon>Anthophila</taxon>
        <taxon>Apidae</taxon>
        <taxon>Heterotrigona</taxon>
    </lineage>
</organism>
<evidence type="ECO:0000256" key="1">
    <source>
        <dbReference type="ARBA" id="ARBA00004613"/>
    </source>
</evidence>
<dbReference type="PROSITE" id="PS00271">
    <property type="entry name" value="THIONIN"/>
    <property type="match status" value="1"/>
</dbReference>
<feature type="non-terminal residue" evidence="5">
    <location>
        <position position="98"/>
    </location>
</feature>
<protein>
    <submittedName>
        <fullName evidence="5">Uncharacterized protein</fullName>
    </submittedName>
</protein>
<name>A0A6V7H3I9_9HYME</name>
<proteinExistence type="predicted"/>
<comment type="subcellular location">
    <subcellularLocation>
        <location evidence="1">Secreted</location>
    </subcellularLocation>
</comment>
<keyword evidence="4" id="KW-1015">Disulfide bond</keyword>
<evidence type="ECO:0000256" key="3">
    <source>
        <dbReference type="ARBA" id="ARBA00022821"/>
    </source>
</evidence>
<dbReference type="Proteomes" id="UP000752696">
    <property type="component" value="Unassembled WGS sequence"/>
</dbReference>
<dbReference type="GO" id="GO:0005576">
    <property type="term" value="C:extracellular region"/>
    <property type="evidence" value="ECO:0007669"/>
    <property type="project" value="UniProtKB-SubCell"/>
</dbReference>
<accession>A0A6V7H3I9</accession>
<reference evidence="5" key="1">
    <citation type="submission" date="2020-07" db="EMBL/GenBank/DDBJ databases">
        <authorList>
            <person name="Nazaruddin N."/>
        </authorList>
    </citation>
    <scope>NUCLEOTIDE SEQUENCE</scope>
</reference>
<sequence>MFLLVTANTIEGSRTNRLTGSFEQAVSRRRYCCSPGLFRKHYSLCLAVSKDHQHVQLCVNDKRRFVFFRSFGAAAKFSVSVAVTAIRYEIKLLTYHKL</sequence>
<dbReference type="EMBL" id="CAJDYZ010004722">
    <property type="protein sequence ID" value="CAD1471836.1"/>
    <property type="molecule type" value="Genomic_DNA"/>
</dbReference>
<dbReference type="AlphaFoldDB" id="A0A6V7H3I9"/>
<keyword evidence="3" id="KW-0611">Plant defense</keyword>
<comment type="caution">
    <text evidence="5">The sequence shown here is derived from an EMBL/GenBank/DDBJ whole genome shotgun (WGS) entry which is preliminary data.</text>
</comment>
<evidence type="ECO:0000256" key="2">
    <source>
        <dbReference type="ARBA" id="ARBA00022525"/>
    </source>
</evidence>
<dbReference type="InterPro" id="IPR001010">
    <property type="entry name" value="Thionin"/>
</dbReference>
<dbReference type="GO" id="GO:0006952">
    <property type="term" value="P:defense response"/>
    <property type="evidence" value="ECO:0007669"/>
    <property type="project" value="UniProtKB-KW"/>
</dbReference>
<keyword evidence="6" id="KW-1185">Reference proteome</keyword>
<gene>
    <name evidence="5" type="ORF">MHI_LOCUS251040</name>
</gene>
<evidence type="ECO:0000313" key="5">
    <source>
        <dbReference type="EMBL" id="CAD1471836.1"/>
    </source>
</evidence>
<evidence type="ECO:0000313" key="6">
    <source>
        <dbReference type="Proteomes" id="UP000752696"/>
    </source>
</evidence>